<dbReference type="EMBL" id="MT144679">
    <property type="protein sequence ID" value="QJH97248.1"/>
    <property type="molecule type" value="Genomic_DNA"/>
</dbReference>
<feature type="coiled-coil region" evidence="1">
    <location>
        <begin position="9"/>
        <end position="36"/>
    </location>
</feature>
<protein>
    <submittedName>
        <fullName evidence="2">Uncharacterized protein</fullName>
    </submittedName>
</protein>
<organism evidence="2">
    <name type="scientific">viral metagenome</name>
    <dbReference type="NCBI Taxonomy" id="1070528"/>
    <lineage>
        <taxon>unclassified sequences</taxon>
        <taxon>metagenomes</taxon>
        <taxon>organismal metagenomes</taxon>
    </lineage>
</organism>
<accession>A0A6M3XHC9</accession>
<name>A0A6M3XHC9_9ZZZZ</name>
<keyword evidence="1" id="KW-0175">Coiled coil</keyword>
<gene>
    <name evidence="2" type="ORF">TM448B00955_0013</name>
</gene>
<proteinExistence type="predicted"/>
<evidence type="ECO:0000313" key="2">
    <source>
        <dbReference type="EMBL" id="QJH97248.1"/>
    </source>
</evidence>
<sequence>MAIDYDRLIRTKEETIRLLQEQMRDTVRRIIKLRGEIREIRRKE</sequence>
<reference evidence="2" key="1">
    <citation type="submission" date="2020-03" db="EMBL/GenBank/DDBJ databases">
        <title>The deep terrestrial virosphere.</title>
        <authorList>
            <person name="Holmfeldt K."/>
            <person name="Nilsson E."/>
            <person name="Simone D."/>
            <person name="Lopez-Fernandez M."/>
            <person name="Wu X."/>
            <person name="de Brujin I."/>
            <person name="Lundin D."/>
            <person name="Andersson A."/>
            <person name="Bertilsson S."/>
            <person name="Dopson M."/>
        </authorList>
    </citation>
    <scope>NUCLEOTIDE SEQUENCE</scope>
    <source>
        <strain evidence="2">TM448B00955</strain>
    </source>
</reference>
<dbReference type="AlphaFoldDB" id="A0A6M3XHC9"/>
<evidence type="ECO:0000256" key="1">
    <source>
        <dbReference type="SAM" id="Coils"/>
    </source>
</evidence>